<proteinExistence type="predicted"/>
<evidence type="ECO:0000313" key="2">
    <source>
        <dbReference type="Proteomes" id="UP000003653"/>
    </source>
</evidence>
<accession>D5P6E0</accession>
<dbReference type="Proteomes" id="UP000003653">
    <property type="component" value="Unassembled WGS sequence"/>
</dbReference>
<dbReference type="eggNOG" id="COG0474">
    <property type="taxonomic scope" value="Bacteria"/>
</dbReference>
<name>D5P6E0_9MYCO</name>
<dbReference type="AlphaFoldDB" id="D5P6E0"/>
<sequence>MRAVAAGLQATTSLVEAGITIAAIPLREGARAISVELPRDISAPGSRRCWRGAERAWIEVHGLDGAADGELGRSVLDAVLSHPGIASAALNYPLSRVVVTIGDADTSLRDLCRLAGEAEKSCAATTLATSPAPPTSLPGDGPVLATRAATAAASAAGLGIA</sequence>
<keyword evidence="2" id="KW-1185">Reference proteome</keyword>
<protein>
    <submittedName>
        <fullName evidence="1">Cation-transporting ATPase, E1-E2 family</fullName>
    </submittedName>
</protein>
<dbReference type="HOGENOM" id="CLU_139470_0_0_11"/>
<evidence type="ECO:0000313" key="1">
    <source>
        <dbReference type="EMBL" id="EFG78356.1"/>
    </source>
</evidence>
<reference evidence="1 2" key="1">
    <citation type="submission" date="2010-04" db="EMBL/GenBank/DDBJ databases">
        <authorList>
            <person name="Muzny D."/>
            <person name="Qin X."/>
            <person name="Deng J."/>
            <person name="Jiang H."/>
            <person name="Liu Y."/>
            <person name="Qu J."/>
            <person name="Song X.-Z."/>
            <person name="Zhang L."/>
            <person name="Thornton R."/>
            <person name="Coyle M."/>
            <person name="Francisco L."/>
            <person name="Jackson L."/>
            <person name="Javaid M."/>
            <person name="Korchina V."/>
            <person name="Kovar C."/>
            <person name="Mata R."/>
            <person name="Mathew T."/>
            <person name="Ngo R."/>
            <person name="Nguyen L."/>
            <person name="Nguyen N."/>
            <person name="Okwuonu G."/>
            <person name="Ongeri F."/>
            <person name="Pham C."/>
            <person name="Simmons D."/>
            <person name="Wilczek-Boney K."/>
            <person name="Hale W."/>
            <person name="Jakkamsetti A."/>
            <person name="Pham P."/>
            <person name="Ruth R."/>
            <person name="San Lucas F."/>
            <person name="Warren J."/>
            <person name="Zhang J."/>
            <person name="Zhao Z."/>
            <person name="Zhou C."/>
            <person name="Zhu D."/>
            <person name="Lee S."/>
            <person name="Bess C."/>
            <person name="Blankenburg K."/>
            <person name="Forbes L."/>
            <person name="Fu Q."/>
            <person name="Gubbala S."/>
            <person name="Hirani K."/>
            <person name="Jayaseelan J.C."/>
            <person name="Lara F."/>
            <person name="Munidasa M."/>
            <person name="Palculict T."/>
            <person name="Patil S."/>
            <person name="Pu L.-L."/>
            <person name="Saada N."/>
            <person name="Tang L."/>
            <person name="Weissenberger G."/>
            <person name="Zhu Y."/>
            <person name="Hemphill L."/>
            <person name="Shang Y."/>
            <person name="Youmans B."/>
            <person name="Ayvaz T."/>
            <person name="Ross M."/>
            <person name="Santibanez J."/>
            <person name="Aqrawi P."/>
            <person name="Gross S."/>
            <person name="Joshi V."/>
            <person name="Fowler G."/>
            <person name="Nazareth L."/>
            <person name="Reid J."/>
            <person name="Worley K."/>
            <person name="Petrosino J."/>
            <person name="Highlander S."/>
            <person name="Gibbs R."/>
        </authorList>
    </citation>
    <scope>NUCLEOTIDE SEQUENCE [LARGE SCALE GENOMIC DNA]</scope>
    <source>
        <strain evidence="1 2">ATCC BAA-614</strain>
    </source>
</reference>
<dbReference type="EMBL" id="ADNV01000130">
    <property type="protein sequence ID" value="EFG78356.1"/>
    <property type="molecule type" value="Genomic_DNA"/>
</dbReference>
<comment type="caution">
    <text evidence="1">The sequence shown here is derived from an EMBL/GenBank/DDBJ whole genome shotgun (WGS) entry which is preliminary data.</text>
</comment>
<feature type="non-terminal residue" evidence="1">
    <location>
        <position position="161"/>
    </location>
</feature>
<gene>
    <name evidence="1" type="ORF">HMPREF0591_1734</name>
</gene>
<organism evidence="1 2">
    <name type="scientific">Mycobacterium parascrofulaceum ATCC BAA-614</name>
    <dbReference type="NCBI Taxonomy" id="525368"/>
    <lineage>
        <taxon>Bacteria</taxon>
        <taxon>Bacillati</taxon>
        <taxon>Actinomycetota</taxon>
        <taxon>Actinomycetes</taxon>
        <taxon>Mycobacteriales</taxon>
        <taxon>Mycobacteriaceae</taxon>
        <taxon>Mycobacterium</taxon>
        <taxon>Mycobacterium simiae complex</taxon>
    </lineage>
</organism>